<proteinExistence type="predicted"/>
<evidence type="ECO:0000313" key="2">
    <source>
        <dbReference type="Proteomes" id="UP001056120"/>
    </source>
</evidence>
<gene>
    <name evidence="1" type="ORF">L1987_32659</name>
</gene>
<protein>
    <submittedName>
        <fullName evidence="1">Uncharacterized protein</fullName>
    </submittedName>
</protein>
<evidence type="ECO:0000313" key="1">
    <source>
        <dbReference type="EMBL" id="KAI3797402.1"/>
    </source>
</evidence>
<comment type="caution">
    <text evidence="1">The sequence shown here is derived from an EMBL/GenBank/DDBJ whole genome shotgun (WGS) entry which is preliminary data.</text>
</comment>
<sequence>MRMCIDYRELNKRTVKNKYPLPRIDDLFDQLQGASWFSKIDLRSGYHQLKVREEDVPKTAFRTRYGHYEFLVMSFGLTNAPATFMDLMNRICRPMLDRSVIVFIDDILVYSKNEGDHHCHLREVLEVLKQEKLYAKFSKCAFWHREVQFLGYVINTKGIMVDPEDTNRDTKFSGIGRLLSQYEWGPTQNNAFEELKTRLTQAPVLTLPEGNEELVVYSDASSQGLGCVLMQRGKVIVYASRQLKIHEVNYPTHDLELAAVVFALKIWRHYLYGVKCTIYSDHKSLKYFFEQKELNMRQRRWLELLKDYDCEILYHPGKANVVADALSRKEQSDPIRIKACQLIIMPDLMNEISKAQDEALLERNIKRERIVGQQGNLDANVYGVRTRFGRMWIPKIGELRAKILEEAHKSRYSIHPGTNKMYQDLKKEYWWPGMKNDVTEYVNKCLTCSLVKAEHQKPCGKMQPLPIPEWKWEEITMDFITKLPRTAKGNDTIWVIVDRLTKSAHFLPIRETYSSEKLAEIFIKEIVSRHGMPLSIVSDRDTRFTSSYHSTIGMPPFEMLYGRRCRTPVCWGEIGQKDFASLEVVKATSEKFDQIKARMKAAKDRQKSYADKRRMDLEFQIGDMVLLKVSPWKGIIRFRKRGKLSPRFIGPFKILARVGQVAYRLDLPVELSGIHPTFHVSHLRKCLADDTAHIPYDEIEVDNSLNYVEEPIAILDRAKKRLHNKSIPLVKVQWKHRKGSEATWEKEDEMRGLYPQLFNV</sequence>
<accession>A0ACB9HP53</accession>
<dbReference type="EMBL" id="CM042028">
    <property type="protein sequence ID" value="KAI3797402.1"/>
    <property type="molecule type" value="Genomic_DNA"/>
</dbReference>
<organism evidence="1 2">
    <name type="scientific">Smallanthus sonchifolius</name>
    <dbReference type="NCBI Taxonomy" id="185202"/>
    <lineage>
        <taxon>Eukaryota</taxon>
        <taxon>Viridiplantae</taxon>
        <taxon>Streptophyta</taxon>
        <taxon>Embryophyta</taxon>
        <taxon>Tracheophyta</taxon>
        <taxon>Spermatophyta</taxon>
        <taxon>Magnoliopsida</taxon>
        <taxon>eudicotyledons</taxon>
        <taxon>Gunneridae</taxon>
        <taxon>Pentapetalae</taxon>
        <taxon>asterids</taxon>
        <taxon>campanulids</taxon>
        <taxon>Asterales</taxon>
        <taxon>Asteraceae</taxon>
        <taxon>Asteroideae</taxon>
        <taxon>Heliantheae alliance</taxon>
        <taxon>Millerieae</taxon>
        <taxon>Smallanthus</taxon>
    </lineage>
</organism>
<dbReference type="Proteomes" id="UP001056120">
    <property type="component" value="Linkage Group LG11"/>
</dbReference>
<reference evidence="2" key="1">
    <citation type="journal article" date="2022" name="Mol. Ecol. Resour.">
        <title>The genomes of chicory, endive, great burdock and yacon provide insights into Asteraceae palaeo-polyploidization history and plant inulin production.</title>
        <authorList>
            <person name="Fan W."/>
            <person name="Wang S."/>
            <person name="Wang H."/>
            <person name="Wang A."/>
            <person name="Jiang F."/>
            <person name="Liu H."/>
            <person name="Zhao H."/>
            <person name="Xu D."/>
            <person name="Zhang Y."/>
        </authorList>
    </citation>
    <scope>NUCLEOTIDE SEQUENCE [LARGE SCALE GENOMIC DNA]</scope>
    <source>
        <strain evidence="2">cv. Yunnan</strain>
    </source>
</reference>
<keyword evidence="2" id="KW-1185">Reference proteome</keyword>
<reference evidence="1 2" key="2">
    <citation type="journal article" date="2022" name="Mol. Ecol. Resour.">
        <title>The genomes of chicory, endive, great burdock and yacon provide insights into Asteraceae paleo-polyploidization history and plant inulin production.</title>
        <authorList>
            <person name="Fan W."/>
            <person name="Wang S."/>
            <person name="Wang H."/>
            <person name="Wang A."/>
            <person name="Jiang F."/>
            <person name="Liu H."/>
            <person name="Zhao H."/>
            <person name="Xu D."/>
            <person name="Zhang Y."/>
        </authorList>
    </citation>
    <scope>NUCLEOTIDE SEQUENCE [LARGE SCALE GENOMIC DNA]</scope>
    <source>
        <strain evidence="2">cv. Yunnan</strain>
        <tissue evidence="1">Leaves</tissue>
    </source>
</reference>
<name>A0ACB9HP53_9ASTR</name>